<feature type="signal peptide" evidence="2">
    <location>
        <begin position="1"/>
        <end position="20"/>
    </location>
</feature>
<feature type="compositionally biased region" description="Pro residues" evidence="1">
    <location>
        <begin position="77"/>
        <end position="86"/>
    </location>
</feature>
<keyword evidence="2" id="KW-0732">Signal</keyword>
<evidence type="ECO:0000313" key="3">
    <source>
        <dbReference type="EMBL" id="KAF9444443.1"/>
    </source>
</evidence>
<comment type="caution">
    <text evidence="3">The sequence shown here is derived from an EMBL/GenBank/DDBJ whole genome shotgun (WGS) entry which is preliminary data.</text>
</comment>
<feature type="region of interest" description="Disordered" evidence="1">
    <location>
        <begin position="59"/>
        <end position="93"/>
    </location>
</feature>
<dbReference type="EMBL" id="MU151376">
    <property type="protein sequence ID" value="KAF9444443.1"/>
    <property type="molecule type" value="Genomic_DNA"/>
</dbReference>
<evidence type="ECO:0000313" key="4">
    <source>
        <dbReference type="Proteomes" id="UP000807342"/>
    </source>
</evidence>
<sequence length="102" mass="11368">MKFSNLAVVLAFVLTKTALSFPIDTEEIYDIVERDTFNLTAVAREVYEERSFYDEDELLERRSGKPAPAAAGVKRPATPPAAPPAKKPTTSKPVYEIQCSKY</sequence>
<evidence type="ECO:0000256" key="2">
    <source>
        <dbReference type="SAM" id="SignalP"/>
    </source>
</evidence>
<name>A0A9P6C0J4_9AGAR</name>
<dbReference type="Proteomes" id="UP000807342">
    <property type="component" value="Unassembled WGS sequence"/>
</dbReference>
<keyword evidence="4" id="KW-1185">Reference proteome</keyword>
<dbReference type="AlphaFoldDB" id="A0A9P6C0J4"/>
<feature type="chain" id="PRO_5040509295" evidence="2">
    <location>
        <begin position="21"/>
        <end position="102"/>
    </location>
</feature>
<gene>
    <name evidence="3" type="ORF">P691DRAFT_343066</name>
</gene>
<evidence type="ECO:0000256" key="1">
    <source>
        <dbReference type="SAM" id="MobiDB-lite"/>
    </source>
</evidence>
<reference evidence="3" key="1">
    <citation type="submission" date="2020-11" db="EMBL/GenBank/DDBJ databases">
        <authorList>
            <consortium name="DOE Joint Genome Institute"/>
            <person name="Ahrendt S."/>
            <person name="Riley R."/>
            <person name="Andreopoulos W."/>
            <person name="Labutti K."/>
            <person name="Pangilinan J."/>
            <person name="Ruiz-Duenas F.J."/>
            <person name="Barrasa J.M."/>
            <person name="Sanchez-Garcia M."/>
            <person name="Camarero S."/>
            <person name="Miyauchi S."/>
            <person name="Serrano A."/>
            <person name="Linde D."/>
            <person name="Babiker R."/>
            <person name="Drula E."/>
            <person name="Ayuso-Fernandez I."/>
            <person name="Pacheco R."/>
            <person name="Padilla G."/>
            <person name="Ferreira P."/>
            <person name="Barriuso J."/>
            <person name="Kellner H."/>
            <person name="Castanera R."/>
            <person name="Alfaro M."/>
            <person name="Ramirez L."/>
            <person name="Pisabarro A.G."/>
            <person name="Kuo A."/>
            <person name="Tritt A."/>
            <person name="Lipzen A."/>
            <person name="He G."/>
            <person name="Yan M."/>
            <person name="Ng V."/>
            <person name="Cullen D."/>
            <person name="Martin F."/>
            <person name="Rosso M.-N."/>
            <person name="Henrissat B."/>
            <person name="Hibbett D."/>
            <person name="Martinez A.T."/>
            <person name="Grigoriev I.V."/>
        </authorList>
    </citation>
    <scope>NUCLEOTIDE SEQUENCE</scope>
    <source>
        <strain evidence="3">MF-IS2</strain>
    </source>
</reference>
<proteinExistence type="predicted"/>
<protein>
    <submittedName>
        <fullName evidence="3">Uncharacterized protein</fullName>
    </submittedName>
</protein>
<feature type="non-terminal residue" evidence="3">
    <location>
        <position position="102"/>
    </location>
</feature>
<organism evidence="3 4">
    <name type="scientific">Macrolepiota fuliginosa MF-IS2</name>
    <dbReference type="NCBI Taxonomy" id="1400762"/>
    <lineage>
        <taxon>Eukaryota</taxon>
        <taxon>Fungi</taxon>
        <taxon>Dikarya</taxon>
        <taxon>Basidiomycota</taxon>
        <taxon>Agaricomycotina</taxon>
        <taxon>Agaricomycetes</taxon>
        <taxon>Agaricomycetidae</taxon>
        <taxon>Agaricales</taxon>
        <taxon>Agaricineae</taxon>
        <taxon>Agaricaceae</taxon>
        <taxon>Macrolepiota</taxon>
    </lineage>
</organism>
<accession>A0A9P6C0J4</accession>